<organism evidence="5 6">
    <name type="scientific">Martelella mediterranea DSM 17316</name>
    <dbReference type="NCBI Taxonomy" id="1122214"/>
    <lineage>
        <taxon>Bacteria</taxon>
        <taxon>Pseudomonadati</taxon>
        <taxon>Pseudomonadota</taxon>
        <taxon>Alphaproteobacteria</taxon>
        <taxon>Hyphomicrobiales</taxon>
        <taxon>Aurantimonadaceae</taxon>
        <taxon>Martelella</taxon>
    </lineage>
</organism>
<evidence type="ECO:0000313" key="5">
    <source>
        <dbReference type="EMBL" id="AQZ50562.1"/>
    </source>
</evidence>
<gene>
    <name evidence="5" type="ORF">Mame_01193</name>
</gene>
<feature type="transmembrane region" description="Helical" evidence="2">
    <location>
        <begin position="221"/>
        <end position="243"/>
    </location>
</feature>
<keyword evidence="6" id="KW-1185">Reference proteome</keyword>
<feature type="signal peptide" evidence="3">
    <location>
        <begin position="1"/>
        <end position="24"/>
    </location>
</feature>
<dbReference type="Pfam" id="PF26514">
    <property type="entry name" value="DUF8173"/>
    <property type="match status" value="1"/>
</dbReference>
<feature type="domain" description="DUF8173" evidence="4">
    <location>
        <begin position="203"/>
        <end position="368"/>
    </location>
</feature>
<dbReference type="OrthoDB" id="7948603at2"/>
<accession>A0A1U9YYX6</accession>
<dbReference type="InterPro" id="IPR058486">
    <property type="entry name" value="DUF8173"/>
</dbReference>
<evidence type="ECO:0000256" key="1">
    <source>
        <dbReference type="SAM" id="MobiDB-lite"/>
    </source>
</evidence>
<feature type="chain" id="PRO_5010730156" evidence="3">
    <location>
        <begin position="25"/>
        <end position="410"/>
    </location>
</feature>
<dbReference type="Proteomes" id="UP000191135">
    <property type="component" value="Chromosome"/>
</dbReference>
<evidence type="ECO:0000256" key="2">
    <source>
        <dbReference type="SAM" id="Phobius"/>
    </source>
</evidence>
<feature type="region of interest" description="Disordered" evidence="1">
    <location>
        <begin position="380"/>
        <end position="410"/>
    </location>
</feature>
<dbReference type="AlphaFoldDB" id="A0A1U9YYX6"/>
<dbReference type="KEGG" id="mmed:Mame_01193"/>
<feature type="transmembrane region" description="Helical" evidence="2">
    <location>
        <begin position="264"/>
        <end position="286"/>
    </location>
</feature>
<sequence length="410" mass="42394" precursor="true">MNGLTRILATALAVLTLGSAAAMADDDKIMVFGGDTYASGTTTVLNQDSPRNAFVAGATARIDGSVGRDALLAGARVRSNASVNGDLYAAGFSVRIDGTVAGDLSAAGADIEVGPDAAVSGNARLAGGSVAINAPIAGSLLVGSGDLMLNAAVSGDVRIMGDDIAFGPDATIGGMLTYYAPDEVAIPESVIAADKVTFHKLTHEAAPVEEDETEIVSDTTVVASFISMLVFMLALATVFLVLAPQRTEAARTRLITRPFASLGCGFVALSTLFGAVPLALMTIIAIPLIPFIILATVVGWTFAYLLAVYALSWWVVTSIKPLKPSLVNRLLAIAGGLVLMSLLHYLPFFGWIANIIVVLLGFGAMAALCGHGMMARRERRKADVIETPPPHPPAAATPDPTDPPDEPPRA</sequence>
<feature type="transmembrane region" description="Helical" evidence="2">
    <location>
        <begin position="351"/>
        <end position="371"/>
    </location>
</feature>
<dbReference type="EMBL" id="CP020330">
    <property type="protein sequence ID" value="AQZ50562.1"/>
    <property type="molecule type" value="Genomic_DNA"/>
</dbReference>
<evidence type="ECO:0000313" key="6">
    <source>
        <dbReference type="Proteomes" id="UP000191135"/>
    </source>
</evidence>
<feature type="transmembrane region" description="Helical" evidence="2">
    <location>
        <begin position="326"/>
        <end position="345"/>
    </location>
</feature>
<keyword evidence="2" id="KW-0472">Membrane</keyword>
<keyword evidence="3" id="KW-0732">Signal</keyword>
<proteinExistence type="predicted"/>
<dbReference type="RefSeq" id="WP_018065124.1">
    <property type="nucleotide sequence ID" value="NZ_AQWH01000011.1"/>
</dbReference>
<keyword evidence="2" id="KW-1133">Transmembrane helix</keyword>
<evidence type="ECO:0000259" key="4">
    <source>
        <dbReference type="Pfam" id="PF26514"/>
    </source>
</evidence>
<keyword evidence="2" id="KW-0812">Transmembrane</keyword>
<name>A0A1U9YYX6_9HYPH</name>
<evidence type="ECO:0000256" key="3">
    <source>
        <dbReference type="SAM" id="SignalP"/>
    </source>
</evidence>
<protein>
    <submittedName>
        <fullName evidence="5">Polymer-forming cytoskeletal</fullName>
    </submittedName>
</protein>
<feature type="transmembrane region" description="Helical" evidence="2">
    <location>
        <begin position="292"/>
        <end position="314"/>
    </location>
</feature>
<reference evidence="5 6" key="1">
    <citation type="submission" date="2017-03" db="EMBL/GenBank/DDBJ databases">
        <title>Foreign affairs: Plasmid Transfer between Roseobacters and Rhizobia.</title>
        <authorList>
            <person name="Bartling P."/>
            <person name="Bunk B."/>
            <person name="Overmann J."/>
            <person name="Brinkmann H."/>
            <person name="Petersen J."/>
        </authorList>
    </citation>
    <scope>NUCLEOTIDE SEQUENCE [LARGE SCALE GENOMIC DNA]</scope>
    <source>
        <strain evidence="5 6">MACL11</strain>
    </source>
</reference>
<dbReference type="eggNOG" id="COG1664">
    <property type="taxonomic scope" value="Bacteria"/>
</dbReference>
<dbReference type="STRING" id="1122214.Mame_01193"/>